<feature type="region of interest" description="Disordered" evidence="5">
    <location>
        <begin position="129"/>
        <end position="155"/>
    </location>
</feature>
<keyword evidence="8" id="KW-1185">Reference proteome</keyword>
<keyword evidence="7" id="KW-0560">Oxidoreductase</keyword>
<dbReference type="NCBIfam" id="TIGR03970">
    <property type="entry name" value="Rv0697"/>
    <property type="match status" value="1"/>
</dbReference>
<dbReference type="RefSeq" id="WP_379586771.1">
    <property type="nucleotide sequence ID" value="NZ_JBHSQW010000035.1"/>
</dbReference>
<sequence>MPAEPFDVVIVGGGSAGCVLAALLSENPGRRVLLLEAGPVPRRVAEYPPAARDVTSLAATAPEHPLNWAHPVELVPGRPDVVAGGRILGGSGAINGGYFIRATPADATGWGMPGWTYADLLPAYARSERDLDRTGPGHGRRGPIPVRRPVDHLRSPTTGPFLEAAARLGFPAEPDKNAGGPPGAGPVPSNVVDGLRVSAAIGYLLPVLDRPNLCVRGNTPATRLLLDGDRAVGVQTRDGPVEAGEVVLAAGAVHTPQLLMLSGIGPADDLRAIGIEVRHDRPGVGRNWSDHPAVFLGFRPHVAAAPHPHAVTAQAALHLDSGADPAGDLEILLFTRPFTDGGPLHLMCALQAPRSRGVLTLTSPDPAARPRIRYGYLREEADRRRLRHAVRVAADLLRVGLGERVGLDGGVLGVDHRLDGWLRERLTTSAHLCGSAAMGPAGDPEAVVDERLRVQGVDGLRVVDTSVLPVVPRRGPAATAVALGEHAAAVGWCA</sequence>
<evidence type="ECO:0000313" key="7">
    <source>
        <dbReference type="EMBL" id="MFC5996242.1"/>
    </source>
</evidence>
<dbReference type="InterPro" id="IPR012132">
    <property type="entry name" value="GMC_OxRdtase"/>
</dbReference>
<keyword evidence="3" id="KW-0285">Flavoprotein</keyword>
<protein>
    <submittedName>
        <fullName evidence="7">Mycofactocin system GMC family oxidoreductase MftG</fullName>
        <ecNumber evidence="7">1.-.-.-</ecNumber>
    </submittedName>
</protein>
<feature type="domain" description="Glucose-methanol-choline oxidoreductase N-terminal" evidence="6">
    <location>
        <begin position="251"/>
        <end position="265"/>
    </location>
</feature>
<dbReference type="SUPFAM" id="SSF51905">
    <property type="entry name" value="FAD/NAD(P)-binding domain"/>
    <property type="match status" value="1"/>
</dbReference>
<proteinExistence type="inferred from homology"/>
<evidence type="ECO:0000256" key="1">
    <source>
        <dbReference type="ARBA" id="ARBA00001974"/>
    </source>
</evidence>
<evidence type="ECO:0000256" key="3">
    <source>
        <dbReference type="ARBA" id="ARBA00022630"/>
    </source>
</evidence>
<dbReference type="EC" id="1.-.-.-" evidence="7"/>
<dbReference type="InterPro" id="IPR036188">
    <property type="entry name" value="FAD/NAD-bd_sf"/>
</dbReference>
<dbReference type="InterPro" id="IPR000172">
    <property type="entry name" value="GMC_OxRdtase_N"/>
</dbReference>
<dbReference type="InterPro" id="IPR023978">
    <property type="entry name" value="GMC_oxidoreductase_bact"/>
</dbReference>
<dbReference type="GO" id="GO:0016491">
    <property type="term" value="F:oxidoreductase activity"/>
    <property type="evidence" value="ECO:0007669"/>
    <property type="project" value="UniProtKB-KW"/>
</dbReference>
<evidence type="ECO:0000256" key="2">
    <source>
        <dbReference type="ARBA" id="ARBA00010790"/>
    </source>
</evidence>
<evidence type="ECO:0000256" key="5">
    <source>
        <dbReference type="SAM" id="MobiDB-lite"/>
    </source>
</evidence>
<dbReference type="Gene3D" id="3.30.410.40">
    <property type="match status" value="1"/>
</dbReference>
<organism evidence="7 8">
    <name type="scientific">Pseudonocardia hispaniensis</name>
    <dbReference type="NCBI Taxonomy" id="904933"/>
    <lineage>
        <taxon>Bacteria</taxon>
        <taxon>Bacillati</taxon>
        <taxon>Actinomycetota</taxon>
        <taxon>Actinomycetes</taxon>
        <taxon>Pseudonocardiales</taxon>
        <taxon>Pseudonocardiaceae</taxon>
        <taxon>Pseudonocardia</taxon>
    </lineage>
</organism>
<dbReference type="InterPro" id="IPR007867">
    <property type="entry name" value="GMC_OxRtase_C"/>
</dbReference>
<evidence type="ECO:0000313" key="8">
    <source>
        <dbReference type="Proteomes" id="UP001596302"/>
    </source>
</evidence>
<dbReference type="EMBL" id="JBHSQW010000035">
    <property type="protein sequence ID" value="MFC5996242.1"/>
    <property type="molecule type" value="Genomic_DNA"/>
</dbReference>
<gene>
    <name evidence="7" type="primary">mftG</name>
    <name evidence="7" type="ORF">ACFQE5_18720</name>
</gene>
<comment type="cofactor">
    <cofactor evidence="1">
        <name>FAD</name>
        <dbReference type="ChEBI" id="CHEBI:57692"/>
    </cofactor>
</comment>
<dbReference type="SUPFAM" id="SSF54373">
    <property type="entry name" value="FAD-linked reductases, C-terminal domain"/>
    <property type="match status" value="1"/>
</dbReference>
<dbReference type="PANTHER" id="PTHR11552">
    <property type="entry name" value="GLUCOSE-METHANOL-CHOLINE GMC OXIDOREDUCTASE"/>
    <property type="match status" value="1"/>
</dbReference>
<dbReference type="Gene3D" id="3.50.50.60">
    <property type="entry name" value="FAD/NAD(P)-binding domain"/>
    <property type="match status" value="1"/>
</dbReference>
<dbReference type="Proteomes" id="UP001596302">
    <property type="component" value="Unassembled WGS sequence"/>
</dbReference>
<reference evidence="8" key="1">
    <citation type="journal article" date="2019" name="Int. J. Syst. Evol. Microbiol.">
        <title>The Global Catalogue of Microorganisms (GCM) 10K type strain sequencing project: providing services to taxonomists for standard genome sequencing and annotation.</title>
        <authorList>
            <consortium name="The Broad Institute Genomics Platform"/>
            <consortium name="The Broad Institute Genome Sequencing Center for Infectious Disease"/>
            <person name="Wu L."/>
            <person name="Ma J."/>
        </authorList>
    </citation>
    <scope>NUCLEOTIDE SEQUENCE [LARGE SCALE GENOMIC DNA]</scope>
    <source>
        <strain evidence="8">CCM 8391</strain>
    </source>
</reference>
<dbReference type="PROSITE" id="PS00624">
    <property type="entry name" value="GMC_OXRED_2"/>
    <property type="match status" value="1"/>
</dbReference>
<accession>A0ABW1J6B1</accession>
<dbReference type="Pfam" id="PF00732">
    <property type="entry name" value="GMC_oxred_N"/>
    <property type="match status" value="1"/>
</dbReference>
<dbReference type="PIRSF" id="PIRSF000137">
    <property type="entry name" value="Alcohol_oxidase"/>
    <property type="match status" value="1"/>
</dbReference>
<comment type="caution">
    <text evidence="7">The sequence shown here is derived from an EMBL/GenBank/DDBJ whole genome shotgun (WGS) entry which is preliminary data.</text>
</comment>
<evidence type="ECO:0000259" key="6">
    <source>
        <dbReference type="PROSITE" id="PS00624"/>
    </source>
</evidence>
<keyword evidence="4" id="KW-0274">FAD</keyword>
<evidence type="ECO:0000256" key="4">
    <source>
        <dbReference type="ARBA" id="ARBA00022827"/>
    </source>
</evidence>
<name>A0ABW1J6B1_9PSEU</name>
<dbReference type="PANTHER" id="PTHR11552:SF147">
    <property type="entry name" value="CHOLINE DEHYDROGENASE, MITOCHONDRIAL"/>
    <property type="match status" value="1"/>
</dbReference>
<dbReference type="Pfam" id="PF05199">
    <property type="entry name" value="GMC_oxred_C"/>
    <property type="match status" value="1"/>
</dbReference>
<comment type="similarity">
    <text evidence="2">Belongs to the GMC oxidoreductase family.</text>
</comment>